<dbReference type="PANTHER" id="PTHR46721:SF3">
    <property type="entry name" value="FORKHEAD BOX N1"/>
    <property type="match status" value="1"/>
</dbReference>
<reference evidence="10" key="3">
    <citation type="submission" date="2025-09" db="UniProtKB">
        <authorList>
            <consortium name="Ensembl"/>
        </authorList>
    </citation>
    <scope>IDENTIFICATION</scope>
</reference>
<comment type="subcellular location">
    <subcellularLocation>
        <location evidence="1 7">Nucleus</location>
    </subcellularLocation>
</comment>
<dbReference type="OrthoDB" id="10070006at2759"/>
<keyword evidence="3" id="KW-0805">Transcription regulation</keyword>
<dbReference type="AlphaFoldDB" id="A0A8C5H3B1"/>
<dbReference type="FunFam" id="1.10.10.10:FF:000122">
    <property type="entry name" value="Forkhead box protein N1"/>
    <property type="match status" value="1"/>
</dbReference>
<dbReference type="PRINTS" id="PR00053">
    <property type="entry name" value="FORKHEAD"/>
</dbReference>
<dbReference type="GO" id="GO:0005634">
    <property type="term" value="C:nucleus"/>
    <property type="evidence" value="ECO:0007669"/>
    <property type="project" value="UniProtKB-SubCell"/>
</dbReference>
<dbReference type="InterPro" id="IPR030456">
    <property type="entry name" value="TF_fork_head_CS_2"/>
</dbReference>
<evidence type="ECO:0000313" key="11">
    <source>
        <dbReference type="Proteomes" id="UP000694680"/>
    </source>
</evidence>
<keyword evidence="4 7" id="KW-0238">DNA-binding</keyword>
<evidence type="ECO:0000313" key="10">
    <source>
        <dbReference type="Ensembl" id="ENSGWIP00000038610.1"/>
    </source>
</evidence>
<dbReference type="SMART" id="SM00339">
    <property type="entry name" value="FH"/>
    <property type="match status" value="1"/>
</dbReference>
<feature type="region of interest" description="Disordered" evidence="8">
    <location>
        <begin position="1"/>
        <end position="44"/>
    </location>
</feature>
<feature type="compositionally biased region" description="Polar residues" evidence="8">
    <location>
        <begin position="1"/>
        <end position="14"/>
    </location>
</feature>
<name>A0A8C5H3B1_GOUWI</name>
<gene>
    <name evidence="10" type="primary">foxn1</name>
</gene>
<dbReference type="CDD" id="cd20056">
    <property type="entry name" value="FH_FOXN1"/>
    <property type="match status" value="1"/>
</dbReference>
<accession>A0A8C5H3B1</accession>
<evidence type="ECO:0000259" key="9">
    <source>
        <dbReference type="PROSITE" id="PS50039"/>
    </source>
</evidence>
<dbReference type="GeneID" id="114474538"/>
<feature type="DNA-binding region" description="Fork-head" evidence="7">
    <location>
        <begin position="166"/>
        <end position="262"/>
    </location>
</feature>
<dbReference type="Ensembl" id="ENSGWIT00000042026.1">
    <property type="protein sequence ID" value="ENSGWIP00000038610.1"/>
    <property type="gene ID" value="ENSGWIG00000019739.1"/>
</dbReference>
<dbReference type="InterPro" id="IPR036390">
    <property type="entry name" value="WH_DNA-bd_sf"/>
</dbReference>
<keyword evidence="5" id="KW-0804">Transcription</keyword>
<dbReference type="Proteomes" id="UP000694680">
    <property type="component" value="Chromosome 13"/>
</dbReference>
<evidence type="ECO:0000256" key="8">
    <source>
        <dbReference type="SAM" id="MobiDB-lite"/>
    </source>
</evidence>
<dbReference type="CTD" id="8456"/>
<reference evidence="10" key="2">
    <citation type="submission" date="2025-08" db="UniProtKB">
        <authorList>
            <consortium name="Ensembl"/>
        </authorList>
    </citation>
    <scope>IDENTIFICATION</scope>
</reference>
<dbReference type="GO" id="GO:0000976">
    <property type="term" value="F:transcription cis-regulatory region binding"/>
    <property type="evidence" value="ECO:0007669"/>
    <property type="project" value="TreeGrafter"/>
</dbReference>
<evidence type="ECO:0000256" key="7">
    <source>
        <dbReference type="PROSITE-ProRule" id="PRU00089"/>
    </source>
</evidence>
<protein>
    <recommendedName>
        <fullName evidence="9">Fork-head domain-containing protein</fullName>
    </recommendedName>
</protein>
<organism evidence="10 11">
    <name type="scientific">Gouania willdenowi</name>
    <name type="common">Blunt-snouted clingfish</name>
    <name type="synonym">Lepadogaster willdenowi</name>
    <dbReference type="NCBI Taxonomy" id="441366"/>
    <lineage>
        <taxon>Eukaryota</taxon>
        <taxon>Metazoa</taxon>
        <taxon>Chordata</taxon>
        <taxon>Craniata</taxon>
        <taxon>Vertebrata</taxon>
        <taxon>Euteleostomi</taxon>
        <taxon>Actinopterygii</taxon>
        <taxon>Neopterygii</taxon>
        <taxon>Teleostei</taxon>
        <taxon>Neoteleostei</taxon>
        <taxon>Acanthomorphata</taxon>
        <taxon>Ovalentaria</taxon>
        <taxon>Blenniimorphae</taxon>
        <taxon>Blenniiformes</taxon>
        <taxon>Gobiesocoidei</taxon>
        <taxon>Gobiesocidae</taxon>
        <taxon>Gobiesocinae</taxon>
        <taxon>Gouania</taxon>
    </lineage>
</organism>
<dbReference type="RefSeq" id="XP_028320728.1">
    <property type="nucleotide sequence ID" value="XM_028464927.1"/>
</dbReference>
<dbReference type="InterPro" id="IPR047401">
    <property type="entry name" value="FH_FOXN1"/>
</dbReference>
<keyword evidence="2" id="KW-0217">Developmental protein</keyword>
<dbReference type="Pfam" id="PF00250">
    <property type="entry name" value="Forkhead"/>
    <property type="match status" value="1"/>
</dbReference>
<dbReference type="InterPro" id="IPR036388">
    <property type="entry name" value="WH-like_DNA-bd_sf"/>
</dbReference>
<evidence type="ECO:0000256" key="4">
    <source>
        <dbReference type="ARBA" id="ARBA00023125"/>
    </source>
</evidence>
<evidence type="ECO:0000256" key="6">
    <source>
        <dbReference type="ARBA" id="ARBA00023242"/>
    </source>
</evidence>
<evidence type="ECO:0000256" key="5">
    <source>
        <dbReference type="ARBA" id="ARBA00023163"/>
    </source>
</evidence>
<evidence type="ECO:0000256" key="2">
    <source>
        <dbReference type="ARBA" id="ARBA00022473"/>
    </source>
</evidence>
<dbReference type="PANTHER" id="PTHR46721">
    <property type="entry name" value="FORKHEAD BOX PROTEIN N1"/>
    <property type="match status" value="1"/>
</dbReference>
<dbReference type="InterPro" id="IPR001766">
    <property type="entry name" value="Fork_head_dom"/>
</dbReference>
<dbReference type="PROSITE" id="PS50039">
    <property type="entry name" value="FORK_HEAD_3"/>
    <property type="match status" value="1"/>
</dbReference>
<evidence type="ECO:0000256" key="3">
    <source>
        <dbReference type="ARBA" id="ARBA00023015"/>
    </source>
</evidence>
<dbReference type="SUPFAM" id="SSF46785">
    <property type="entry name" value="Winged helix' DNA-binding domain"/>
    <property type="match status" value="1"/>
</dbReference>
<dbReference type="InterPro" id="IPR049624">
    <property type="entry name" value="FOXN1_4"/>
</dbReference>
<keyword evidence="6 7" id="KW-0539">Nucleus</keyword>
<feature type="domain" description="Fork-head" evidence="9">
    <location>
        <begin position="166"/>
        <end position="262"/>
    </location>
</feature>
<dbReference type="Gene3D" id="1.10.10.10">
    <property type="entry name" value="Winged helix-like DNA-binding domain superfamily/Winged helix DNA-binding domain"/>
    <property type="match status" value="1"/>
</dbReference>
<evidence type="ECO:0000256" key="1">
    <source>
        <dbReference type="ARBA" id="ARBA00004123"/>
    </source>
</evidence>
<reference evidence="10" key="1">
    <citation type="submission" date="2020-06" db="EMBL/GenBank/DDBJ databases">
        <authorList>
            <consortium name="Wellcome Sanger Institute Data Sharing"/>
        </authorList>
    </citation>
    <scope>NUCLEOTIDE SEQUENCE [LARGE SCALE GENOMIC DNA]</scope>
</reference>
<keyword evidence="11" id="KW-1185">Reference proteome</keyword>
<dbReference type="GO" id="GO:0000981">
    <property type="term" value="F:DNA-binding transcription factor activity, RNA polymerase II-specific"/>
    <property type="evidence" value="ECO:0007669"/>
    <property type="project" value="TreeGrafter"/>
</dbReference>
<proteinExistence type="predicted"/>
<dbReference type="PROSITE" id="PS00658">
    <property type="entry name" value="FORK_HEAD_2"/>
    <property type="match status" value="1"/>
</dbReference>
<sequence>MELQESSTFTTRTVAVNRRHSADGNVTSGTEWDPGPGPGDAERFHPYRRQLSHGAMSAGGYSQQSSPSISRLQDVCNTDILSHIGDASLSWDQYNNNIQSSFPDSLPLESACFLTSGYPPYTSHSHLQASSRLLLSSDQSNSSKYDRQNLSTASHQESDIQSFFPKPIYSYSILIFLALKNSKTGSLPVSEIYSFMTEHFPYFKTAPDGWKNSVRHNLSLNKCFEKVENKNGNTSRKGCLWTLNPAKVEKMQEELHKWRRKDPINMRRSMARPEDFEQLLGEKPERLRSLQTYTNSSLLSRVTPAHRSISSSSIPSHLRHYKHLPPQHHCFPLTVPAASPSHSFPLCSPCGQQYAATMGLNSPVAGTMPPVFSPALQEYSTGYRGVQDLLLEGEATYDIDTLNPSLTDLQLQGKLWEDLREDSLNQISESHTGTAPL</sequence>